<dbReference type="RefSeq" id="WP_159663485.1">
    <property type="nucleotide sequence ID" value="NZ_WUUS01000002.1"/>
</dbReference>
<protein>
    <recommendedName>
        <fullName evidence="3">TraB family protein</fullName>
    </recommendedName>
</protein>
<dbReference type="AlphaFoldDB" id="A0A6B0SUQ0"/>
<name>A0A6B0SUQ0_9EURY</name>
<dbReference type="Proteomes" id="UP000437065">
    <property type="component" value="Unassembled WGS sequence"/>
</dbReference>
<sequence length="258" mass="28084">MYDCDEIAEHVNSPDTDPRVDSKYVRCLAGANGGGSVLIIGVVHDHPASVFRVSHLLRRFPPHTLALELPSLSVPLFRRYAHGPDTPPRLGGEMSAAIRAAGDARVVGIDAPDLPYVRSLFRELRDRPDDRSLRRTVLTDLARGVMQAVASRVGAVVAALTPYTPRVYTHIAYEATLLDDPETQAEHEATHLAQHRAFVGVVDPPPVTALVDATRETTMAARVASIRREGDVAVVVGMSHLDGLVRRLTSRDGVTDKR</sequence>
<proteinExistence type="predicted"/>
<keyword evidence="2" id="KW-1185">Reference proteome</keyword>
<dbReference type="OrthoDB" id="204416at2157"/>
<dbReference type="EMBL" id="WUUS01000002">
    <property type="protein sequence ID" value="MXR40411.1"/>
    <property type="molecule type" value="Genomic_DNA"/>
</dbReference>
<comment type="caution">
    <text evidence="1">The sequence shown here is derived from an EMBL/GenBank/DDBJ whole genome shotgun (WGS) entry which is preliminary data.</text>
</comment>
<evidence type="ECO:0000313" key="1">
    <source>
        <dbReference type="EMBL" id="MXR40411.1"/>
    </source>
</evidence>
<evidence type="ECO:0008006" key="3">
    <source>
        <dbReference type="Google" id="ProtNLM"/>
    </source>
</evidence>
<evidence type="ECO:0000313" key="2">
    <source>
        <dbReference type="Proteomes" id="UP000437065"/>
    </source>
</evidence>
<organism evidence="1 2">
    <name type="scientific">Halobaculum saliterrae</name>
    <dbReference type="NCBI Taxonomy" id="2073113"/>
    <lineage>
        <taxon>Archaea</taxon>
        <taxon>Methanobacteriati</taxon>
        <taxon>Methanobacteriota</taxon>
        <taxon>Stenosarchaea group</taxon>
        <taxon>Halobacteria</taxon>
        <taxon>Halobacteriales</taxon>
        <taxon>Haloferacaceae</taxon>
        <taxon>Halobaculum</taxon>
    </lineage>
</organism>
<accession>A0A6B0SUQ0</accession>
<reference evidence="1 2" key="1">
    <citation type="submission" date="2019-12" db="EMBL/GenBank/DDBJ databases">
        <title>Isolation and characterization of three novel carbon monoxide-oxidizing members of Halobacteria from salione crusts and soils.</title>
        <authorList>
            <person name="Myers M.R."/>
            <person name="King G.M."/>
        </authorList>
    </citation>
    <scope>NUCLEOTIDE SEQUENCE [LARGE SCALE GENOMIC DNA]</scope>
    <source>
        <strain evidence="1 2">WSA2</strain>
    </source>
</reference>
<gene>
    <name evidence="1" type="ORF">GRX01_03440</name>
</gene>